<evidence type="ECO:0000256" key="4">
    <source>
        <dbReference type="ARBA" id="ARBA00022692"/>
    </source>
</evidence>
<evidence type="ECO:0000256" key="7">
    <source>
        <dbReference type="ARBA" id="ARBA00023043"/>
    </source>
</evidence>
<keyword evidence="3" id="KW-0716">Sensory transduction</keyword>
<evidence type="ECO:0000256" key="16">
    <source>
        <dbReference type="SAM" id="Phobius"/>
    </source>
</evidence>
<feature type="transmembrane region" description="Helical" evidence="16">
    <location>
        <begin position="530"/>
        <end position="551"/>
    </location>
</feature>
<feature type="domain" description="GH16" evidence="19">
    <location>
        <begin position="799"/>
        <end position="1032"/>
    </location>
</feature>
<evidence type="ECO:0000256" key="14">
    <source>
        <dbReference type="PROSITE-ProRule" id="PRU00076"/>
    </source>
</evidence>
<dbReference type="PANTHER" id="PTHR47143:SF1">
    <property type="entry name" value="ION_TRANS DOMAIN-CONTAINING PROTEIN"/>
    <property type="match status" value="1"/>
</dbReference>
<dbReference type="SMART" id="SM00192">
    <property type="entry name" value="LDLa"/>
    <property type="match status" value="7"/>
</dbReference>
<dbReference type="Pfam" id="PF00008">
    <property type="entry name" value="EGF"/>
    <property type="match status" value="1"/>
</dbReference>
<feature type="transmembrane region" description="Helical" evidence="16">
    <location>
        <begin position="2510"/>
        <end position="2530"/>
    </location>
</feature>
<feature type="transmembrane region" description="Helical" evidence="16">
    <location>
        <begin position="2371"/>
        <end position="2396"/>
    </location>
</feature>
<dbReference type="PROSITE" id="PS50026">
    <property type="entry name" value="EGF_3"/>
    <property type="match status" value="1"/>
</dbReference>
<accession>A0A813YT24</accession>
<feature type="transmembrane region" description="Helical" evidence="16">
    <location>
        <begin position="2294"/>
        <end position="2320"/>
    </location>
</feature>
<feature type="disulfide bond" evidence="15">
    <location>
        <begin position="1725"/>
        <end position="1740"/>
    </location>
</feature>
<dbReference type="GO" id="GO:1902495">
    <property type="term" value="C:transmembrane transporter complex"/>
    <property type="evidence" value="ECO:0007669"/>
    <property type="project" value="TreeGrafter"/>
</dbReference>
<dbReference type="InterPro" id="IPR017452">
    <property type="entry name" value="GPCR_Rhodpsn_7TM"/>
</dbReference>
<feature type="transmembrane region" description="Helical" evidence="16">
    <location>
        <begin position="465"/>
        <end position="488"/>
    </location>
</feature>
<feature type="transmembrane region" description="Helical" evidence="16">
    <location>
        <begin position="563"/>
        <end position="582"/>
    </location>
</feature>
<dbReference type="Pfam" id="PF00057">
    <property type="entry name" value="Ldl_recept_a"/>
    <property type="match status" value="1"/>
</dbReference>
<evidence type="ECO:0000256" key="13">
    <source>
        <dbReference type="PROSITE-ProRule" id="PRU00023"/>
    </source>
</evidence>
<keyword evidence="8" id="KW-0406">Ion transport</keyword>
<evidence type="ECO:0000259" key="19">
    <source>
        <dbReference type="PROSITE" id="PS51762"/>
    </source>
</evidence>
<dbReference type="InterPro" id="IPR036770">
    <property type="entry name" value="Ankyrin_rpt-contain_sf"/>
</dbReference>
<dbReference type="InterPro" id="IPR000742">
    <property type="entry name" value="EGF"/>
</dbReference>
<name>A0A813YT24_ADIRI</name>
<dbReference type="PROSITE" id="PS50088">
    <property type="entry name" value="ANK_REPEAT"/>
    <property type="match status" value="1"/>
</dbReference>
<keyword evidence="6 16" id="KW-1133">Transmembrane helix</keyword>
<feature type="transmembrane region" description="Helical" evidence="16">
    <location>
        <begin position="628"/>
        <end position="658"/>
    </location>
</feature>
<feature type="disulfide bond" evidence="15">
    <location>
        <begin position="1133"/>
        <end position="1151"/>
    </location>
</feature>
<keyword evidence="9 16" id="KW-0472">Membrane</keyword>
<dbReference type="InterPro" id="IPR002110">
    <property type="entry name" value="Ankyrin_rpt"/>
</dbReference>
<dbReference type="Gene3D" id="1.20.1070.10">
    <property type="entry name" value="Rhodopsin 7-helix transmembrane proteins"/>
    <property type="match status" value="1"/>
</dbReference>
<feature type="disulfide bond" evidence="14">
    <location>
        <begin position="2054"/>
        <end position="2071"/>
    </location>
</feature>
<dbReference type="GO" id="GO:0005975">
    <property type="term" value="P:carbohydrate metabolic process"/>
    <property type="evidence" value="ECO:0007669"/>
    <property type="project" value="InterPro"/>
</dbReference>
<dbReference type="PROSITE" id="PS00022">
    <property type="entry name" value="EGF_1"/>
    <property type="match status" value="3"/>
</dbReference>
<comment type="subcellular location">
    <subcellularLocation>
        <location evidence="1">Membrane</location>
    </subcellularLocation>
</comment>
<feature type="disulfide bond" evidence="15">
    <location>
        <begin position="1103"/>
        <end position="1118"/>
    </location>
</feature>
<keyword evidence="12" id="KW-0407">Ion channel</keyword>
<dbReference type="SMART" id="SM00181">
    <property type="entry name" value="EGF"/>
    <property type="match status" value="3"/>
</dbReference>
<keyword evidence="11" id="KW-0325">Glycoprotein</keyword>
<evidence type="ECO:0000256" key="1">
    <source>
        <dbReference type="ARBA" id="ARBA00004370"/>
    </source>
</evidence>
<dbReference type="EMBL" id="CAJNOR010000352">
    <property type="protein sequence ID" value="CAF0888547.1"/>
    <property type="molecule type" value="Genomic_DNA"/>
</dbReference>
<feature type="transmembrane region" description="Helical" evidence="16">
    <location>
        <begin position="704"/>
        <end position="727"/>
    </location>
</feature>
<dbReference type="Proteomes" id="UP000663828">
    <property type="component" value="Unassembled WGS sequence"/>
</dbReference>
<feature type="transmembrane region" description="Helical" evidence="16">
    <location>
        <begin position="602"/>
        <end position="621"/>
    </location>
</feature>
<feature type="domain" description="EGF-like" evidence="17">
    <location>
        <begin position="2045"/>
        <end position="2083"/>
    </location>
</feature>
<sequence length="2602" mass="300972">MYRDQSLKVILPHHSPEKSFLHEQNRQRTLSNLSSVSSSNAYNARQASFSSAYSFQDRPSIDNDEFSSDDDSFQYYDRRFSQINRRQRRTSLQSLKLKQRSLSTFKPNTLTLPAITREITIPKVDKDLYGQTLLHLAARLGHSDILRLLISETSQASSLLNKRGQTPLLAAIEGGSTNTAILLLESDPQFIIYADHQRSNVFHYACEYSNDVVLNRATALLKCLNSLSDRAVGLRLVTEQNFLGRSPIDIAIWKGQLKCVKQFFRSPWLEAHVDIRELITTDSLKCAIDHDQLDILSFFINDTKRFAHIIQLVIGVCGQSFNLLEYAIHLKKKNIVRLLLSVYIPAEQHIVRQQYKSFLLHYHLSDSGPFYQTPIQRMLTSPECISLVPLMLEQFVDATGIDLSVIDDCLYVRPDQTRCIFGRGKKFLARDWLQQHPLALIAKANCKTIYDHQLVRICVDLKFNIFGNCLYILILGFQSLYVALYTGITLGSPTPAKQGTNYYQTMNYSCKDLCIQLSNDPVNPARYQPAIYAFRLILLILSCLGLLKEFYQMFTQRKKYFHRFYINLIELHIFVSAIIYSVDVNECTRQTGIRCASQWMTGGIGLLSVWTSLLLVVMNGIKFGKYGLLFITVFTTFLKFIAVYIFIWVGYILAFYMICKDIMEQFLPFNFVPKLLAMFIGEYDVDGTFFPNNNQLLPGAEGALILYSAFIFTMFIVMTNIMGGLAVADVKEFRLNAKREHLRSRIDVILGLQVYLGGFCETIGSIIMKICRNPKWRYFLKILGSIGPKYQLAKLHIISNPVDIPYPIIEVEQNESLQHPLVLSMNERLQQVCPQTGFYIHHRTVRNPSLFYGDENTILLKKSDENAYVQNGQLTIVAYKEEYPSAMLSIVDRKEFTFGKFTANTQLPYGQGIWPAFWMSWRLTMALMETLCFIFLLSFAETTVYLYHTEDSLSAEFYDCVYHNDLLYCRRPSTPIVLQRDSHIQRCHHNGKAHSFASIINDSIDVNFILHNWNSGIEMVEDYLNRVTDEDDKYICECTHSRSFGKYCEYQLLLGETFEEELIWEQIKKKRDPDELQVYGDILCYETLRCDSGLLCLDWRDICDGVQQCMLGYDEENCDKLEFNECEDDEYRCVNGMCIPDEYFLDGDYDCMDMTDEMGYDDGSDCALQQVNSGCDDRICLRNHYSCGDGQCILDRLAFQNPSKEEKTCKSYREQYYMCETHSSQNLWTLPNGKCSSEKDYEETNVLNRTNSELCIYFLKCALSNGVEKNCASRSNDKDYVGQLRRYCHSSSIQYPTGAIIAPYLHYFYNIEQLRENDIPDFIALNATIRCRQYIIQHYANVPYSTHPSLRQWEELICTSQVENFSVLEVSNDGPCYNDSQTFTGQSYNVIDVCSRSKECISAYRIADGSVDCADQMDETEDNRILVLQTCFTMRRHRFRCSPKQLTCLPINRFNDHIADCKDNHDEIFPSRLKYHRRSKNDREILRQYIENSWKGDNVFQVVEYMSFRGYCNTFWDEKSQKDEDSSICKDWWICSEDQWQCHSGQCIDIDWILDGEWDCSDASDEQAIFFTNHSLSSHNFDLINGSILEEDFEILYDEEPFWNICSLDTEFPCFPTNSFHLLSGTSKIRPCISLEKVGDGHADCLGALDERNTIEHCNSGRMLGYDFQCLSTKTCIEFFQVCITRCPNTADDNQVCTGITDSDNCRTYNDFRCWNGTCINKGWCNGDQECLHGEDEYFCEIPNVENEIVKVSYRSHKKMLDLIIPKELNLPVFPYAANISENITGNNPTILKSINIIDNIYSSMPYVCNRGVGILTYKDSVVCFCPEQYYGDKCQFYSDQFTAIFSLNISNSKYTMNTNAVVVLKMLVLFLYRNQSLGIKEFHVRPSVELTNPTKQMLRFLYPRTNASLERKRKRRSNRSDIIYEHPYSVQIEGYELKQNETPLLIGVWKYPIYFDYLPSFRLAKILGLTNVDGVYDPCLSNPCNKHYKCYPLLNQPRNYICSSSKHESYTNYCASNALYRRDIRLPAYCICPLERYGRRCELLHDQCNENPCQNNGTCLPSMKPTEYYCICTDLYHGKRCEFPKQIISLSINNTAECRATVIQYFQINVTTLNLILISQHVYTRLPSRLTNLLSELKPPDLIVAKQYIDINQVHIYIISIQINGTSSNIMTYMSEINRCVNVRSLFPETESEIHAYKYHRLCRKNSTLFCFYDPNYLCICDKDHYRVECFGYNHNIERCSFCFANGQCLIEDRRHRENYICLCPRCHSGRLCQFSDDGLSFTLHSALLRVEYGFQIIYCCVVFLIFLFGAITNCATLITFNRPNLRSTSVGIYLLFYAMISQMTLFSLLLKSLQVLLDFLIDDTLCKIISYLLSITLRCSLWLISWVAIVRVVYIRVLFSTLFKNVHLAVKISFMTLIIIASMDIHELFFYVKDPSGQSACIAHYPSIVSMYERVTVILHHTIPFCIQILSITGLIILAARSRSRATNHSETFFTYLQRQFQIQKEMYIVPLVVIISGLPQSIFSFSFSCIDLSSWQKHLLILAYLFAYAPQALGFILFVLPSSSYLKEFQATSLSKTFIFRFVLSELKKSHLVRTTTVT</sequence>
<dbReference type="PROSITE" id="PS50262">
    <property type="entry name" value="G_PROTEIN_RECEP_F1_2"/>
    <property type="match status" value="1"/>
</dbReference>
<dbReference type="SUPFAM" id="SSF48403">
    <property type="entry name" value="Ankyrin repeat"/>
    <property type="match status" value="1"/>
</dbReference>
<evidence type="ECO:0000256" key="6">
    <source>
        <dbReference type="ARBA" id="ARBA00022989"/>
    </source>
</evidence>
<evidence type="ECO:0000256" key="9">
    <source>
        <dbReference type="ARBA" id="ARBA00023136"/>
    </source>
</evidence>
<evidence type="ECO:0000256" key="15">
    <source>
        <dbReference type="PROSITE-ProRule" id="PRU00124"/>
    </source>
</evidence>
<dbReference type="InterPro" id="IPR000757">
    <property type="entry name" value="Beta-glucanase-like"/>
</dbReference>
<keyword evidence="10 14" id="KW-1015">Disulfide bond</keyword>
<dbReference type="InterPro" id="IPR002172">
    <property type="entry name" value="LDrepeatLR_classA_rpt"/>
</dbReference>
<dbReference type="InterPro" id="IPR036055">
    <property type="entry name" value="LDL_receptor-like_sf"/>
</dbReference>
<evidence type="ECO:0000259" key="18">
    <source>
        <dbReference type="PROSITE" id="PS50262"/>
    </source>
</evidence>
<dbReference type="SUPFAM" id="SSF57196">
    <property type="entry name" value="EGF/Laminin"/>
    <property type="match status" value="1"/>
</dbReference>
<dbReference type="SMART" id="SM00248">
    <property type="entry name" value="ANK"/>
    <property type="match status" value="5"/>
</dbReference>
<keyword evidence="4 16" id="KW-0812">Transmembrane</keyword>
<evidence type="ECO:0000256" key="11">
    <source>
        <dbReference type="ARBA" id="ARBA00023180"/>
    </source>
</evidence>
<dbReference type="CDD" id="cd00112">
    <property type="entry name" value="LDLa"/>
    <property type="match status" value="3"/>
</dbReference>
<dbReference type="PRINTS" id="PR00261">
    <property type="entry name" value="LDLRECEPTOR"/>
</dbReference>
<dbReference type="PANTHER" id="PTHR47143">
    <property type="entry name" value="TRANSIENT RECEPTOR POTENTIAL CATION CHANNEL PROTEIN PAINLESS"/>
    <property type="match status" value="1"/>
</dbReference>
<dbReference type="Gene3D" id="4.10.400.10">
    <property type="entry name" value="Low-density Lipoprotein Receptor"/>
    <property type="match status" value="2"/>
</dbReference>
<evidence type="ECO:0008006" key="22">
    <source>
        <dbReference type="Google" id="ProtNLM"/>
    </source>
</evidence>
<evidence type="ECO:0000259" key="17">
    <source>
        <dbReference type="PROSITE" id="PS50026"/>
    </source>
</evidence>
<dbReference type="GO" id="GO:0034220">
    <property type="term" value="P:monoatomic ion transmembrane transport"/>
    <property type="evidence" value="ECO:0007669"/>
    <property type="project" value="UniProtKB-KW"/>
</dbReference>
<keyword evidence="7 13" id="KW-0040">ANK repeat</keyword>
<evidence type="ECO:0000256" key="8">
    <source>
        <dbReference type="ARBA" id="ARBA00023065"/>
    </source>
</evidence>
<dbReference type="PROSITE" id="PS50068">
    <property type="entry name" value="LDLRA_2"/>
    <property type="match status" value="4"/>
</dbReference>
<organism evidence="20 21">
    <name type="scientific">Adineta ricciae</name>
    <name type="common">Rotifer</name>
    <dbReference type="NCBI Taxonomy" id="249248"/>
    <lineage>
        <taxon>Eukaryota</taxon>
        <taxon>Metazoa</taxon>
        <taxon>Spiralia</taxon>
        <taxon>Gnathifera</taxon>
        <taxon>Rotifera</taxon>
        <taxon>Eurotatoria</taxon>
        <taxon>Bdelloidea</taxon>
        <taxon>Adinetida</taxon>
        <taxon>Adinetidae</taxon>
        <taxon>Adineta</taxon>
    </lineage>
</organism>
<dbReference type="Gene3D" id="2.10.25.10">
    <property type="entry name" value="Laminin"/>
    <property type="match status" value="1"/>
</dbReference>
<feature type="domain" description="G-protein coupled receptors family 1 profile" evidence="18">
    <location>
        <begin position="2314"/>
        <end position="2561"/>
    </location>
</feature>
<comment type="caution">
    <text evidence="20">The sequence shown here is derived from an EMBL/GenBank/DDBJ whole genome shotgun (WGS) entry which is preliminary data.</text>
</comment>
<evidence type="ECO:0000313" key="20">
    <source>
        <dbReference type="EMBL" id="CAF0888547.1"/>
    </source>
</evidence>
<feature type="transmembrane region" description="Helical" evidence="16">
    <location>
        <begin position="2408"/>
        <end position="2427"/>
    </location>
</feature>
<dbReference type="PROSITE" id="PS50297">
    <property type="entry name" value="ANK_REP_REGION"/>
    <property type="match status" value="1"/>
</dbReference>
<dbReference type="Pfam" id="PF12796">
    <property type="entry name" value="Ank_2"/>
    <property type="match status" value="1"/>
</dbReference>
<evidence type="ECO:0000256" key="12">
    <source>
        <dbReference type="ARBA" id="ARBA00023303"/>
    </source>
</evidence>
<dbReference type="CDD" id="cd00054">
    <property type="entry name" value="EGF_CA"/>
    <property type="match status" value="1"/>
</dbReference>
<feature type="disulfide bond" evidence="15">
    <location>
        <begin position="1542"/>
        <end position="1560"/>
    </location>
</feature>
<dbReference type="GO" id="GO:0022857">
    <property type="term" value="F:transmembrane transporter activity"/>
    <property type="evidence" value="ECO:0007669"/>
    <property type="project" value="TreeGrafter"/>
</dbReference>
<dbReference type="GO" id="GO:0004553">
    <property type="term" value="F:hydrolase activity, hydrolyzing O-glycosyl compounds"/>
    <property type="evidence" value="ECO:0007669"/>
    <property type="project" value="InterPro"/>
</dbReference>
<dbReference type="PROSITE" id="PS51762">
    <property type="entry name" value="GH16_2"/>
    <property type="match status" value="1"/>
</dbReference>
<dbReference type="InterPro" id="IPR052076">
    <property type="entry name" value="TRP_cation_channel"/>
</dbReference>
<keyword evidence="14" id="KW-0245">EGF-like domain</keyword>
<dbReference type="SUPFAM" id="SSF57424">
    <property type="entry name" value="LDL receptor-like module"/>
    <property type="match status" value="2"/>
</dbReference>
<evidence type="ECO:0000313" key="21">
    <source>
        <dbReference type="Proteomes" id="UP000663828"/>
    </source>
</evidence>
<evidence type="ECO:0000256" key="3">
    <source>
        <dbReference type="ARBA" id="ARBA00022606"/>
    </source>
</evidence>
<comment type="caution">
    <text evidence="14">Lacks conserved residue(s) required for the propagation of feature annotation.</text>
</comment>
<feature type="transmembrane region" description="Helical" evidence="16">
    <location>
        <begin position="306"/>
        <end position="328"/>
    </location>
</feature>
<evidence type="ECO:0000256" key="10">
    <source>
        <dbReference type="ARBA" id="ARBA00023157"/>
    </source>
</evidence>
<dbReference type="Gene3D" id="2.60.120.200">
    <property type="match status" value="1"/>
</dbReference>
<feature type="transmembrane region" description="Helical" evidence="16">
    <location>
        <begin position="2460"/>
        <end position="2482"/>
    </location>
</feature>
<protein>
    <recommendedName>
        <fullName evidence="22">Ion transport domain-containing protein</fullName>
    </recommendedName>
</protein>
<keyword evidence="21" id="KW-1185">Reference proteome</keyword>
<dbReference type="SUPFAM" id="SSF49899">
    <property type="entry name" value="Concanavalin A-like lectins/glucanases"/>
    <property type="match status" value="1"/>
</dbReference>
<keyword evidence="2" id="KW-0813">Transport</keyword>
<feature type="disulfide bond" evidence="15">
    <location>
        <begin position="1535"/>
        <end position="1547"/>
    </location>
</feature>
<dbReference type="InterPro" id="IPR013320">
    <property type="entry name" value="ConA-like_dom_sf"/>
</dbReference>
<evidence type="ECO:0000256" key="2">
    <source>
        <dbReference type="ARBA" id="ARBA00022448"/>
    </source>
</evidence>
<feature type="disulfide bond" evidence="15">
    <location>
        <begin position="1084"/>
        <end position="1096"/>
    </location>
</feature>
<keyword evidence="5" id="KW-0677">Repeat</keyword>
<feature type="disulfide bond" evidence="15">
    <location>
        <begin position="1126"/>
        <end position="1138"/>
    </location>
</feature>
<feature type="disulfide bond" evidence="14">
    <location>
        <begin position="2073"/>
        <end position="2082"/>
    </location>
</feature>
<proteinExistence type="predicted"/>
<dbReference type="Gene3D" id="1.25.40.20">
    <property type="entry name" value="Ankyrin repeat-containing domain"/>
    <property type="match status" value="1"/>
</dbReference>
<reference evidence="20" key="1">
    <citation type="submission" date="2021-02" db="EMBL/GenBank/DDBJ databases">
        <authorList>
            <person name="Nowell W R."/>
        </authorList>
    </citation>
    <scope>NUCLEOTIDE SEQUENCE</scope>
</reference>
<feature type="transmembrane region" description="Helical" evidence="16">
    <location>
        <begin position="748"/>
        <end position="768"/>
    </location>
</feature>
<feature type="repeat" description="ANK" evidence="13">
    <location>
        <begin position="129"/>
        <end position="161"/>
    </location>
</feature>
<feature type="transmembrane region" description="Helical" evidence="16">
    <location>
        <begin position="2332"/>
        <end position="2351"/>
    </location>
</feature>
<evidence type="ECO:0000256" key="5">
    <source>
        <dbReference type="ARBA" id="ARBA00022737"/>
    </source>
</evidence>
<dbReference type="SUPFAM" id="SSF81321">
    <property type="entry name" value="Family A G protein-coupled receptor-like"/>
    <property type="match status" value="1"/>
</dbReference>
<gene>
    <name evidence="20" type="ORF">XAT740_LOCUS7384</name>
</gene>
<feature type="transmembrane region" description="Helical" evidence="16">
    <location>
        <begin position="2542"/>
        <end position="2563"/>
    </location>
</feature>